<dbReference type="GO" id="GO:0005856">
    <property type="term" value="C:cytoskeleton"/>
    <property type="evidence" value="ECO:0007669"/>
    <property type="project" value="UniProtKB-SubCell"/>
</dbReference>
<dbReference type="WBParaSite" id="ECPE_0001186801-mRNA-1">
    <property type="protein sequence ID" value="ECPE_0001186801-mRNA-1"/>
    <property type="gene ID" value="ECPE_0001186801"/>
</dbReference>
<keyword evidence="3" id="KW-0963">Cytoplasm</keyword>
<comment type="subcellular location">
    <subcellularLocation>
        <location evidence="1">Cytoplasm</location>
        <location evidence="1">Cytoskeleton</location>
    </subcellularLocation>
</comment>
<protein>
    <submittedName>
        <fullName evidence="9">TACC_C domain-containing protein</fullName>
    </submittedName>
</protein>
<keyword evidence="5" id="KW-0206">Cytoskeleton</keyword>
<feature type="coiled-coil region" evidence="6">
    <location>
        <begin position="602"/>
        <end position="629"/>
    </location>
</feature>
<comment type="similarity">
    <text evidence="2">Belongs to the TACC family.</text>
</comment>
<evidence type="ECO:0000259" key="8">
    <source>
        <dbReference type="Pfam" id="PF05010"/>
    </source>
</evidence>
<sequence length="650" mass="71031">LISPLNVDPSIHHITSTTPATPLSTGFTPVASSALRTDAPVSTGPASPFVFSPWMHRSILDQALGGGDGERSPEWTEPTETESASAAQPLVTDNPVLPEPLQLSTCQSDTTAQTDLSQSYASAVALSDAGDFDMLASLLERVNVRQEEADSKLDDSSGCLTGETAYLERTPGKILLPPVAPDTYNVHSRSNPSKYTHPIQHPSVHAEPIEPSPTMQPTPQARRRTINLNSASALAPIVDAVCPSLNFSDCAKTTTDSQSGRLSIGSISDMVTMAARSLYDRIGGNSGLVARSPIAMPVVPIVSSPAVQQTLPKLTDPLEPPSCCSNLSPSSMAPGVQSVDEDVWESVNSENELRSTMVIDTSIRSIAGRTFELSDENKENIHVPQTDISQPCYPSRQNHLGESMADAVSPGSSMNTDSNSSRPLTSFQNSGLHETQATPHLTASGDGPEELKVLTKLPDSSVHQEAAVAEMQLLRHEVGRLRALATELRTVMHAYEQALLEADASEREQCVVTTARIHRIAAERDEAMEQAATMMKAYDDMYRRVQRAKESIETRKERQKAAVQCIERYANRVQTIGDKFAKMHGYYLDHLSEALTTVDRQEDEWHRKLDKLQLELRQHELRNTTLANEISLKVSLHPTDFLTHVYQYPM</sequence>
<evidence type="ECO:0000256" key="1">
    <source>
        <dbReference type="ARBA" id="ARBA00004245"/>
    </source>
</evidence>
<feature type="compositionally biased region" description="Polar residues" evidence="7">
    <location>
        <begin position="410"/>
        <end position="429"/>
    </location>
</feature>
<feature type="compositionally biased region" description="Low complexity" evidence="7">
    <location>
        <begin position="75"/>
        <end position="87"/>
    </location>
</feature>
<evidence type="ECO:0000256" key="7">
    <source>
        <dbReference type="SAM" id="MobiDB-lite"/>
    </source>
</evidence>
<dbReference type="Pfam" id="PF05010">
    <property type="entry name" value="TACC_C"/>
    <property type="match status" value="1"/>
</dbReference>
<proteinExistence type="inferred from homology"/>
<evidence type="ECO:0000313" key="9">
    <source>
        <dbReference type="WBParaSite" id="ECPE_0001186801-mRNA-1"/>
    </source>
</evidence>
<evidence type="ECO:0000256" key="6">
    <source>
        <dbReference type="SAM" id="Coils"/>
    </source>
</evidence>
<feature type="region of interest" description="Disordered" evidence="7">
    <location>
        <begin position="62"/>
        <end position="97"/>
    </location>
</feature>
<accession>A0A183AXZ8</accession>
<evidence type="ECO:0000256" key="3">
    <source>
        <dbReference type="ARBA" id="ARBA00022490"/>
    </source>
</evidence>
<feature type="region of interest" description="Disordered" evidence="7">
    <location>
        <begin position="186"/>
        <end position="221"/>
    </location>
</feature>
<evidence type="ECO:0000256" key="2">
    <source>
        <dbReference type="ARBA" id="ARBA00009423"/>
    </source>
</evidence>
<reference evidence="9" key="1">
    <citation type="submission" date="2016-06" db="UniProtKB">
        <authorList>
            <consortium name="WormBaseParasite"/>
        </authorList>
    </citation>
    <scope>IDENTIFICATION</scope>
</reference>
<keyword evidence="4 6" id="KW-0175">Coiled coil</keyword>
<dbReference type="AlphaFoldDB" id="A0A183AXZ8"/>
<evidence type="ECO:0000256" key="5">
    <source>
        <dbReference type="ARBA" id="ARBA00023212"/>
    </source>
</evidence>
<organism evidence="9">
    <name type="scientific">Echinostoma caproni</name>
    <dbReference type="NCBI Taxonomy" id="27848"/>
    <lineage>
        <taxon>Eukaryota</taxon>
        <taxon>Metazoa</taxon>
        <taxon>Spiralia</taxon>
        <taxon>Lophotrochozoa</taxon>
        <taxon>Platyhelminthes</taxon>
        <taxon>Trematoda</taxon>
        <taxon>Digenea</taxon>
        <taxon>Plagiorchiida</taxon>
        <taxon>Echinostomata</taxon>
        <taxon>Echinostomatoidea</taxon>
        <taxon>Echinostomatidae</taxon>
        <taxon>Echinostoma</taxon>
    </lineage>
</organism>
<feature type="domain" description="Transforming acidic coiled-coil-containing protein C-terminal" evidence="8">
    <location>
        <begin position="466"/>
        <end position="634"/>
    </location>
</feature>
<name>A0A183AXZ8_9TREM</name>
<feature type="region of interest" description="Disordered" evidence="7">
    <location>
        <begin position="386"/>
        <end position="429"/>
    </location>
</feature>
<evidence type="ECO:0000256" key="4">
    <source>
        <dbReference type="ARBA" id="ARBA00023054"/>
    </source>
</evidence>
<dbReference type="InterPro" id="IPR007707">
    <property type="entry name" value="TACC_C"/>
</dbReference>